<proteinExistence type="predicted"/>
<feature type="region of interest" description="Disordered" evidence="1">
    <location>
        <begin position="360"/>
        <end position="457"/>
    </location>
</feature>
<dbReference type="Proteomes" id="UP001469089">
    <property type="component" value="Unassembled WGS sequence"/>
</dbReference>
<accession>A0ABV1LN83</accession>
<evidence type="ECO:0000313" key="3">
    <source>
        <dbReference type="Proteomes" id="UP001469089"/>
    </source>
</evidence>
<gene>
    <name evidence="2" type="ORF">N0A02_15130</name>
</gene>
<feature type="region of interest" description="Disordered" evidence="1">
    <location>
        <begin position="57"/>
        <end position="99"/>
    </location>
</feature>
<reference evidence="2 3" key="1">
    <citation type="journal article" date="2024" name="Chem. Sci.">
        <title>Discovery of a lagriamide polyketide by integrated genome mining, isotopic labeling, and untargeted metabolomics.</title>
        <authorList>
            <person name="Fergusson C.H."/>
            <person name="Saulog J."/>
            <person name="Paulo B.S."/>
            <person name="Wilson D.M."/>
            <person name="Liu D.Y."/>
            <person name="Morehouse N.J."/>
            <person name="Waterworth S."/>
            <person name="Barkei J."/>
            <person name="Gray C.A."/>
            <person name="Kwan J.C."/>
            <person name="Eustaquio A.S."/>
            <person name="Linington R.G."/>
        </authorList>
    </citation>
    <scope>NUCLEOTIDE SEQUENCE [LARGE SCALE GENOMIC DNA]</scope>
    <source>
        <strain evidence="2 3">RL17-338-BIF-B</strain>
    </source>
</reference>
<feature type="compositionally biased region" description="Pro residues" evidence="1">
    <location>
        <begin position="421"/>
        <end position="447"/>
    </location>
</feature>
<sequence>MSTRAGRWIAVLIAVLCLHWIAAEWIERNRQTFQPADAAHAPVEIALLQPERIEQKPAAEPATAVPKPAQVQRARPRAPQEHVLTATQPDAKAPVAASAPAVPEAASAATATAASGANGNAAATGASASNAANATPATPGVKFSVPPSSDMQYDTFYNGVRNQPGTIHWTSDSQHYEIVVSMPVPFVGPFTYSSHGRIDPFGLAPDQYIEKRGRRPEDVTIFNRTDKQIAFTRTPTTLALPDGAQDRFSMVMQLASLVRGDPDAYKPGVTRQFYVADNNSGEIWPIETIGDETVRTAQGFVGARHFMRLPRHAGDERRIDVWLAPSLGWLPARIVQTEPNGTQIELVWRGKLGALDGDATGSAASPAADVSGTNGANGANDIAAPTPGSAGDNTGSAATPASSSAALPAASSAAPATASPTAPPGTSPVTPPVASPVPEPAAAPTPNAPSGNTPESP</sequence>
<dbReference type="Pfam" id="PF11306">
    <property type="entry name" value="DUF3108"/>
    <property type="match status" value="1"/>
</dbReference>
<organism evidence="2 3">
    <name type="scientific">Paraburkholderia acidicola</name>
    <dbReference type="NCBI Taxonomy" id="1912599"/>
    <lineage>
        <taxon>Bacteria</taxon>
        <taxon>Pseudomonadati</taxon>
        <taxon>Pseudomonadota</taxon>
        <taxon>Betaproteobacteria</taxon>
        <taxon>Burkholderiales</taxon>
        <taxon>Burkholderiaceae</taxon>
        <taxon>Paraburkholderia</taxon>
    </lineage>
</organism>
<feature type="compositionally biased region" description="Low complexity" evidence="1">
    <location>
        <begin position="393"/>
        <end position="420"/>
    </location>
</feature>
<feature type="compositionally biased region" description="Low complexity" evidence="1">
    <location>
        <begin position="448"/>
        <end position="457"/>
    </location>
</feature>
<comment type="caution">
    <text evidence="2">The sequence shown here is derived from an EMBL/GenBank/DDBJ whole genome shotgun (WGS) entry which is preliminary data.</text>
</comment>
<name>A0ABV1LN83_9BURK</name>
<dbReference type="EMBL" id="JAOALG010000001">
    <property type="protein sequence ID" value="MEQ5840757.1"/>
    <property type="molecule type" value="Genomic_DNA"/>
</dbReference>
<protein>
    <submittedName>
        <fullName evidence="2">DUF3108 domain-containing protein</fullName>
    </submittedName>
</protein>
<dbReference type="InterPro" id="IPR021457">
    <property type="entry name" value="DUF3108"/>
</dbReference>
<keyword evidence="3" id="KW-1185">Reference proteome</keyword>
<evidence type="ECO:0000313" key="2">
    <source>
        <dbReference type="EMBL" id="MEQ5840757.1"/>
    </source>
</evidence>
<evidence type="ECO:0000256" key="1">
    <source>
        <dbReference type="SAM" id="MobiDB-lite"/>
    </source>
</evidence>